<proteinExistence type="predicted"/>
<dbReference type="EMBL" id="JABCIY010000173">
    <property type="protein sequence ID" value="KAF7190397.1"/>
    <property type="molecule type" value="Genomic_DNA"/>
</dbReference>
<organism evidence="3 4">
    <name type="scientific">Pseudocercospora fuligena</name>
    <dbReference type="NCBI Taxonomy" id="685502"/>
    <lineage>
        <taxon>Eukaryota</taxon>
        <taxon>Fungi</taxon>
        <taxon>Dikarya</taxon>
        <taxon>Ascomycota</taxon>
        <taxon>Pezizomycotina</taxon>
        <taxon>Dothideomycetes</taxon>
        <taxon>Dothideomycetidae</taxon>
        <taxon>Mycosphaerellales</taxon>
        <taxon>Mycosphaerellaceae</taxon>
        <taxon>Pseudocercospora</taxon>
    </lineage>
</organism>
<feature type="domain" description="Sfi1 spindle body" evidence="2">
    <location>
        <begin position="98"/>
        <end position="181"/>
    </location>
</feature>
<evidence type="ECO:0000259" key="2">
    <source>
        <dbReference type="Pfam" id="PF08457"/>
    </source>
</evidence>
<protein>
    <recommendedName>
        <fullName evidence="2">Sfi1 spindle body domain-containing protein</fullName>
    </recommendedName>
</protein>
<dbReference type="OrthoDB" id="3639781at2759"/>
<comment type="caution">
    <text evidence="3">The sequence shown here is derived from an EMBL/GenBank/DDBJ whole genome shotgun (WGS) entry which is preliminary data.</text>
</comment>
<keyword evidence="4" id="KW-1185">Reference proteome</keyword>
<gene>
    <name evidence="3" type="ORF">HII31_08315</name>
</gene>
<evidence type="ECO:0000313" key="4">
    <source>
        <dbReference type="Proteomes" id="UP000660729"/>
    </source>
</evidence>
<sequence length="334" mass="38754">MQRYTQTQKPLTQSEIQRLSKIIARGPPYTADESKDFGRLQPFRLARRFPSTRPLPTDEVPVQHTMYRKIDYMMAGLSVPTRQESPRPEERRDLAELEEKAKQFERRQYLKSTIKVFTEASESRHHRNLELAARAHDRRKLQRDVFDTLKSTLAQRRQQSEKAEAFNRRQLLKPCFDHMAKVTANRLPQGGDVRFLDTKDELRIEAWVNDVESSAGHHPQEPSSADPLPRYGEDTLQAFGSAIEQDMHDWHDTWKTYHSHRVPGGYAVTDRKSLEAFLACKNVVEHARRNPPQPKHIQFGLAIEETMQSIHEKVRGLASRAWDAVTATISGLWR</sequence>
<dbReference type="InterPro" id="IPR013665">
    <property type="entry name" value="Sfi1_dom"/>
</dbReference>
<evidence type="ECO:0000256" key="1">
    <source>
        <dbReference type="SAM" id="MobiDB-lite"/>
    </source>
</evidence>
<dbReference type="AlphaFoldDB" id="A0A8H6RGN9"/>
<accession>A0A8H6RGN9</accession>
<reference evidence="3" key="1">
    <citation type="submission" date="2020-04" db="EMBL/GenBank/DDBJ databases">
        <title>Draft genome resource of the tomato pathogen Pseudocercospora fuligena.</title>
        <authorList>
            <person name="Zaccaron A."/>
        </authorList>
    </citation>
    <scope>NUCLEOTIDE SEQUENCE</scope>
    <source>
        <strain evidence="3">PF001</strain>
    </source>
</reference>
<feature type="region of interest" description="Disordered" evidence="1">
    <location>
        <begin position="212"/>
        <end position="231"/>
    </location>
</feature>
<name>A0A8H6RGN9_9PEZI</name>
<evidence type="ECO:0000313" key="3">
    <source>
        <dbReference type="EMBL" id="KAF7190397.1"/>
    </source>
</evidence>
<dbReference type="Proteomes" id="UP000660729">
    <property type="component" value="Unassembled WGS sequence"/>
</dbReference>
<dbReference type="Pfam" id="PF08457">
    <property type="entry name" value="Sfi1"/>
    <property type="match status" value="1"/>
</dbReference>